<reference evidence="2" key="1">
    <citation type="submission" date="2023-03" db="EMBL/GenBank/DDBJ databases">
        <title>Chromosome-scale reference genome and RAD-based genetic map of yellow starthistle (Centaurea solstitialis) reveal putative structural variation and QTLs associated with invader traits.</title>
        <authorList>
            <person name="Reatini B."/>
            <person name="Cang F.A."/>
            <person name="Jiang Q."/>
            <person name="Mckibben M.T.W."/>
            <person name="Barker M.S."/>
            <person name="Rieseberg L.H."/>
            <person name="Dlugosch K.M."/>
        </authorList>
    </citation>
    <scope>NUCLEOTIDE SEQUENCE</scope>
    <source>
        <strain evidence="2">CAN-66</strain>
        <tissue evidence="2">Leaf</tissue>
    </source>
</reference>
<organism evidence="2 3">
    <name type="scientific">Centaurea solstitialis</name>
    <name type="common">yellow star-thistle</name>
    <dbReference type="NCBI Taxonomy" id="347529"/>
    <lineage>
        <taxon>Eukaryota</taxon>
        <taxon>Viridiplantae</taxon>
        <taxon>Streptophyta</taxon>
        <taxon>Embryophyta</taxon>
        <taxon>Tracheophyta</taxon>
        <taxon>Spermatophyta</taxon>
        <taxon>Magnoliopsida</taxon>
        <taxon>eudicotyledons</taxon>
        <taxon>Gunneridae</taxon>
        <taxon>Pentapetalae</taxon>
        <taxon>asterids</taxon>
        <taxon>campanulids</taxon>
        <taxon>Asterales</taxon>
        <taxon>Asteraceae</taxon>
        <taxon>Carduoideae</taxon>
        <taxon>Cardueae</taxon>
        <taxon>Centaureinae</taxon>
        <taxon>Centaurea</taxon>
    </lineage>
</organism>
<gene>
    <name evidence="2" type="ORF">OSB04_011687</name>
</gene>
<name>A0AA38THG9_9ASTR</name>
<accession>A0AA38THG9</accession>
<comment type="caution">
    <text evidence="2">The sequence shown here is derived from an EMBL/GenBank/DDBJ whole genome shotgun (WGS) entry which is preliminary data.</text>
</comment>
<sequence length="333" mass="38319">MQKIYIVGIWILETFPQSTRFFHRERTIPRAIGWRRLRRTSTEYCHAFMSFEGGPPPTSVLLATDEECVCQWWVSSMPIIFPDFANLAGASGVHPDGNLQPDTDLFQRNDATGSQWQANETNVPYVPTEDLDGSYYWGCNQGVVGENNDQSIFTGNIDLSAASQFTDTLQPPRHSIAVPYEYQNYVDTQLDNRFHGFVDVVGVMLDKKFNAYKEEFSRPQPMATSSDWHPHGAHRSPSTHEVVELSSSSGSQHVTPSLGKRESKPSQYHGSPWTEVYGKKKSEMNNESDLEYQLKHNLFAKYNTIQYLPRWKLEYDWWYRMLSEAHSGYYENT</sequence>
<feature type="region of interest" description="Disordered" evidence="1">
    <location>
        <begin position="220"/>
        <end position="274"/>
    </location>
</feature>
<dbReference type="EMBL" id="JARYMX010000003">
    <property type="protein sequence ID" value="KAJ9557073.1"/>
    <property type="molecule type" value="Genomic_DNA"/>
</dbReference>
<evidence type="ECO:0000256" key="1">
    <source>
        <dbReference type="SAM" id="MobiDB-lite"/>
    </source>
</evidence>
<feature type="compositionally biased region" description="Polar residues" evidence="1">
    <location>
        <begin position="245"/>
        <end position="255"/>
    </location>
</feature>
<proteinExistence type="predicted"/>
<protein>
    <submittedName>
        <fullName evidence="2">Uncharacterized protein</fullName>
    </submittedName>
</protein>
<dbReference type="AlphaFoldDB" id="A0AA38THG9"/>
<keyword evidence="3" id="KW-1185">Reference proteome</keyword>
<evidence type="ECO:0000313" key="2">
    <source>
        <dbReference type="EMBL" id="KAJ9557073.1"/>
    </source>
</evidence>
<dbReference type="Proteomes" id="UP001172457">
    <property type="component" value="Chromosome 3"/>
</dbReference>
<evidence type="ECO:0000313" key="3">
    <source>
        <dbReference type="Proteomes" id="UP001172457"/>
    </source>
</evidence>
<feature type="non-terminal residue" evidence="2">
    <location>
        <position position="1"/>
    </location>
</feature>